<evidence type="ECO:0000313" key="1">
    <source>
        <dbReference type="EMBL" id="RNL05079.1"/>
    </source>
</evidence>
<comment type="caution">
    <text evidence="1">The sequence shown here is derived from an EMBL/GenBank/DDBJ whole genome shotgun (WGS) entry which is preliminary data.</text>
</comment>
<sequence length="120" mass="13079">MDEAKAVTAGYGERAPVNRGIPAQSARNGEIPKIQTPLFGTTRHLALSGLVDQTFPRSSAPPTSVVCRVPIRERRVSLICGVLFRGSLTQGEVTQQCSSHSRSALVFQLFVRRLLDGYLI</sequence>
<gene>
    <name evidence="1" type="ORF">C9386_05565</name>
</gene>
<organism evidence="1 2">
    <name type="scientific">Xanthomonas vasicola pv. vasculorum</name>
    <dbReference type="NCBI Taxonomy" id="325776"/>
    <lineage>
        <taxon>Bacteria</taxon>
        <taxon>Pseudomonadati</taxon>
        <taxon>Pseudomonadota</taxon>
        <taxon>Gammaproteobacteria</taxon>
        <taxon>Lysobacterales</taxon>
        <taxon>Lysobacteraceae</taxon>
        <taxon>Xanthomonas</taxon>
    </lineage>
</organism>
<name>A0AAE8F8Q6_XANVA</name>
<evidence type="ECO:0000313" key="2">
    <source>
        <dbReference type="Proteomes" id="UP000284283"/>
    </source>
</evidence>
<protein>
    <submittedName>
        <fullName evidence="1">Uncharacterized protein</fullName>
    </submittedName>
</protein>
<dbReference type="AlphaFoldDB" id="A0AAE8F8Q6"/>
<accession>A0AAE8F8Q6</accession>
<reference evidence="1 2" key="1">
    <citation type="submission" date="2018-03" db="EMBL/GenBank/DDBJ databases">
        <authorList>
            <person name="Wu G."/>
        </authorList>
    </citation>
    <scope>NUCLEOTIDE SEQUENCE [LARGE SCALE GENOMIC DNA]</scope>
    <source>
        <strain evidence="1 2">SAM-118</strain>
    </source>
</reference>
<dbReference type="Proteomes" id="UP000284283">
    <property type="component" value="Unassembled WGS sequence"/>
</dbReference>
<dbReference type="KEGG" id="xva:C7V42_16180"/>
<proteinExistence type="predicted"/>
<dbReference type="EMBL" id="PYTT01000050">
    <property type="protein sequence ID" value="RNL05079.1"/>
    <property type="molecule type" value="Genomic_DNA"/>
</dbReference>